<keyword evidence="4" id="KW-0238">DNA-binding</keyword>
<dbReference type="Pfam" id="PF03466">
    <property type="entry name" value="LysR_substrate"/>
    <property type="match status" value="1"/>
</dbReference>
<evidence type="ECO:0000256" key="3">
    <source>
        <dbReference type="ARBA" id="ARBA00023015"/>
    </source>
</evidence>
<dbReference type="Gene3D" id="3.40.190.10">
    <property type="entry name" value="Periplasmic binding protein-like II"/>
    <property type="match status" value="2"/>
</dbReference>
<dbReference type="GO" id="GO:0003700">
    <property type="term" value="F:DNA-binding transcription factor activity"/>
    <property type="evidence" value="ECO:0007669"/>
    <property type="project" value="InterPro"/>
</dbReference>
<dbReference type="PRINTS" id="PR00039">
    <property type="entry name" value="HTHLYSR"/>
</dbReference>
<dbReference type="SUPFAM" id="SSF46785">
    <property type="entry name" value="Winged helix' DNA-binding domain"/>
    <property type="match status" value="1"/>
</dbReference>
<dbReference type="InterPro" id="IPR005119">
    <property type="entry name" value="LysR_subst-bd"/>
</dbReference>
<dbReference type="Pfam" id="PF00126">
    <property type="entry name" value="HTH_1"/>
    <property type="match status" value="1"/>
</dbReference>
<reference evidence="7 8" key="1">
    <citation type="submission" date="2018-09" db="EMBL/GenBank/DDBJ databases">
        <title>Mesorhizobium carmichaelinearum sp. nov. isolated from Carmichaelinea spp. root nodules in New Zealand.</title>
        <authorList>
            <person name="De Meyer S.E."/>
        </authorList>
    </citation>
    <scope>NUCLEOTIDE SEQUENCE [LARGE SCALE GENOMIC DNA]</scope>
    <source>
        <strain evidence="7 8">ICMP19557</strain>
    </source>
</reference>
<dbReference type="Gene3D" id="1.10.10.10">
    <property type="entry name" value="Winged helix-like DNA-binding domain superfamily/Winged helix DNA-binding domain"/>
    <property type="match status" value="1"/>
</dbReference>
<evidence type="ECO:0000256" key="4">
    <source>
        <dbReference type="ARBA" id="ARBA00023125"/>
    </source>
</evidence>
<dbReference type="GO" id="GO:0003677">
    <property type="term" value="F:DNA binding"/>
    <property type="evidence" value="ECO:0007669"/>
    <property type="project" value="UniProtKB-KW"/>
</dbReference>
<evidence type="ECO:0000256" key="5">
    <source>
        <dbReference type="ARBA" id="ARBA00023163"/>
    </source>
</evidence>
<dbReference type="AlphaFoldDB" id="A0A3A5KXH3"/>
<dbReference type="InterPro" id="IPR050389">
    <property type="entry name" value="LysR-type_TF"/>
</dbReference>
<dbReference type="SUPFAM" id="SSF53850">
    <property type="entry name" value="Periplasmic binding protein-like II"/>
    <property type="match status" value="1"/>
</dbReference>
<evidence type="ECO:0000313" key="8">
    <source>
        <dbReference type="Proteomes" id="UP000272706"/>
    </source>
</evidence>
<keyword evidence="8" id="KW-1185">Reference proteome</keyword>
<evidence type="ECO:0000256" key="1">
    <source>
        <dbReference type="ARBA" id="ARBA00009437"/>
    </source>
</evidence>
<dbReference type="PANTHER" id="PTHR30118">
    <property type="entry name" value="HTH-TYPE TRANSCRIPTIONAL REGULATOR LEUO-RELATED"/>
    <property type="match status" value="1"/>
</dbReference>
<organism evidence="7 8">
    <name type="scientific">Mesorhizobium waimense</name>
    <dbReference type="NCBI Taxonomy" id="1300307"/>
    <lineage>
        <taxon>Bacteria</taxon>
        <taxon>Pseudomonadati</taxon>
        <taxon>Pseudomonadota</taxon>
        <taxon>Alphaproteobacteria</taxon>
        <taxon>Hyphomicrobiales</taxon>
        <taxon>Phyllobacteriaceae</taxon>
        <taxon>Mesorhizobium</taxon>
    </lineage>
</organism>
<accession>A0A3A5KXH3</accession>
<comment type="similarity">
    <text evidence="1">Belongs to the LysR transcriptional regulatory family.</text>
</comment>
<name>A0A3A5KXH3_9HYPH</name>
<keyword evidence="3" id="KW-0805">Transcription regulation</keyword>
<protein>
    <submittedName>
        <fullName evidence="7">LysR family transcriptional regulator</fullName>
    </submittedName>
</protein>
<dbReference type="InterPro" id="IPR037402">
    <property type="entry name" value="YidZ_PBP2"/>
</dbReference>
<proteinExistence type="inferred from homology"/>
<evidence type="ECO:0000313" key="7">
    <source>
        <dbReference type="EMBL" id="RJT41457.1"/>
    </source>
</evidence>
<comment type="caution">
    <text evidence="7">The sequence shown here is derived from an EMBL/GenBank/DDBJ whole genome shotgun (WGS) entry which is preliminary data.</text>
</comment>
<keyword evidence="5" id="KW-0804">Transcription</keyword>
<evidence type="ECO:0000256" key="2">
    <source>
        <dbReference type="ARBA" id="ARBA00022458"/>
    </source>
</evidence>
<evidence type="ECO:0000259" key="6">
    <source>
        <dbReference type="PROSITE" id="PS50931"/>
    </source>
</evidence>
<dbReference type="Proteomes" id="UP000272706">
    <property type="component" value="Unassembled WGS sequence"/>
</dbReference>
<dbReference type="PROSITE" id="PS50931">
    <property type="entry name" value="HTH_LYSR"/>
    <property type="match status" value="1"/>
</dbReference>
<dbReference type="PANTHER" id="PTHR30118:SF15">
    <property type="entry name" value="TRANSCRIPTIONAL REGULATORY PROTEIN"/>
    <property type="match status" value="1"/>
</dbReference>
<dbReference type="InterPro" id="IPR036388">
    <property type="entry name" value="WH-like_DNA-bd_sf"/>
</dbReference>
<dbReference type="EMBL" id="QZWZ01000003">
    <property type="protein sequence ID" value="RJT41457.1"/>
    <property type="molecule type" value="Genomic_DNA"/>
</dbReference>
<feature type="domain" description="HTH lysR-type" evidence="6">
    <location>
        <begin position="9"/>
        <end position="66"/>
    </location>
</feature>
<dbReference type="CDD" id="cd08417">
    <property type="entry name" value="PBP2_Nitroaromatics_like"/>
    <property type="match status" value="1"/>
</dbReference>
<dbReference type="InterPro" id="IPR036390">
    <property type="entry name" value="WH_DNA-bd_sf"/>
</dbReference>
<sequence>MSDFDLNKFDINLLVVFDAVWDVRSVTKAGVRLHLTQPAVSHALGRLRVLLGDPLFIRGQGELMPTARAVELAAAVKDVLRAVEKAVGPPRFDPQKTTRTFTLGGSEFTSITLLPLLGLALHRDAPHAALRLRMIDSAVLDLLTEDQLDLVFWATEPPGDLILSAELFRESHLVLVGAQHPLAADKDRRTISLEDYLAFPHLRVNFTTTAPSLIDNALASIAERRSIAFETPYIAATLSIIRSSTLIMTVPSRLANAFGDEGLVFFPVPFPVPELVYRIIWHQKNDKDLGLIWLRQKVLEATRSLTQREQVTSSASL</sequence>
<gene>
    <name evidence="7" type="ORF">D3227_06665</name>
</gene>
<keyword evidence="2" id="KW-0536">Nodulation</keyword>
<dbReference type="InterPro" id="IPR000847">
    <property type="entry name" value="LysR_HTH_N"/>
</dbReference>